<keyword evidence="2" id="KW-1185">Reference proteome</keyword>
<dbReference type="NCBIfam" id="TIGR01509">
    <property type="entry name" value="HAD-SF-IA-v3"/>
    <property type="match status" value="1"/>
</dbReference>
<dbReference type="SFLD" id="SFLDG01129">
    <property type="entry name" value="C1.5:_HAD__Beta-PGM__Phosphata"/>
    <property type="match status" value="1"/>
</dbReference>
<reference evidence="1 2" key="1">
    <citation type="submission" date="2019-11" db="EMBL/GenBank/DDBJ databases">
        <authorList>
            <person name="Criscuolo A."/>
        </authorList>
    </citation>
    <scope>NUCLEOTIDE SEQUENCE [LARGE SCALE GENOMIC DNA]</scope>
    <source>
        <strain evidence="1">CIP111667</strain>
    </source>
</reference>
<dbReference type="Proteomes" id="UP000419743">
    <property type="component" value="Unassembled WGS sequence"/>
</dbReference>
<dbReference type="SFLD" id="SFLDS00003">
    <property type="entry name" value="Haloacid_Dehalogenase"/>
    <property type="match status" value="1"/>
</dbReference>
<dbReference type="EC" id="3.1.3.23" evidence="1"/>
<dbReference type="PANTHER" id="PTHR43481:SF4">
    <property type="entry name" value="GLYCEROL-1-PHOSPHATE PHOSPHOHYDROLASE 1-RELATED"/>
    <property type="match status" value="1"/>
</dbReference>
<dbReference type="PANTHER" id="PTHR43481">
    <property type="entry name" value="FRUCTOSE-1-PHOSPHATE PHOSPHATASE"/>
    <property type="match status" value="1"/>
</dbReference>
<dbReference type="InterPro" id="IPR023214">
    <property type="entry name" value="HAD_sf"/>
</dbReference>
<evidence type="ECO:0000313" key="2">
    <source>
        <dbReference type="Proteomes" id="UP000419743"/>
    </source>
</evidence>
<gene>
    <name evidence="1" type="primary">yfbT_1</name>
    <name evidence="1" type="ORF">HALOF300_02065</name>
</gene>
<comment type="caution">
    <text evidence="1">The sequence shown here is derived from an EMBL/GenBank/DDBJ whole genome shotgun (WGS) entry which is preliminary data.</text>
</comment>
<proteinExistence type="predicted"/>
<protein>
    <submittedName>
        <fullName evidence="1">Sugar phosphatase YfbT</fullName>
        <ecNumber evidence="1">3.1.3.23</ecNumber>
    </submittedName>
</protein>
<organism evidence="1 2">
    <name type="scientific">Occultella aeris</name>
    <dbReference type="NCBI Taxonomy" id="2761496"/>
    <lineage>
        <taxon>Bacteria</taxon>
        <taxon>Bacillati</taxon>
        <taxon>Actinomycetota</taxon>
        <taxon>Actinomycetes</taxon>
        <taxon>Micrococcales</taxon>
        <taxon>Ruaniaceae</taxon>
        <taxon>Occultella</taxon>
    </lineage>
</organism>
<dbReference type="RefSeq" id="WP_156740858.1">
    <property type="nucleotide sequence ID" value="NZ_CACRYJ010000028.1"/>
</dbReference>
<dbReference type="InterPro" id="IPR036412">
    <property type="entry name" value="HAD-like_sf"/>
</dbReference>
<dbReference type="GO" id="GO:0050308">
    <property type="term" value="F:sugar-phosphatase activity"/>
    <property type="evidence" value="ECO:0007669"/>
    <property type="project" value="UniProtKB-EC"/>
</dbReference>
<dbReference type="InterPro" id="IPR051806">
    <property type="entry name" value="HAD-like_SPP"/>
</dbReference>
<dbReference type="InterPro" id="IPR023198">
    <property type="entry name" value="PGP-like_dom2"/>
</dbReference>
<evidence type="ECO:0000313" key="1">
    <source>
        <dbReference type="EMBL" id="VZO36926.1"/>
    </source>
</evidence>
<sequence>MSGPVVTEDELDALATDLRAGREIAVAGALFDMDGTLVDSVPAVEASWRMVADEFGVPRLPATLHGLTAQAVVVAAGIHPDHRERAAARLVEIESRPGQELEALPGVRTFVSSLPEDHWGVVTSAPRDVARARYGAARLPRPAFFVTGDDVTAGKPDPEPFRKGLAALAARGCAGVVVALEDTVAGLRSARGAGCLALGVPGTCTAVELAPHAHLVIDSFEVLRTGAVDPGFSLLVTLR</sequence>
<dbReference type="InterPro" id="IPR006439">
    <property type="entry name" value="HAD-SF_hydro_IA"/>
</dbReference>
<dbReference type="Gene3D" id="3.40.50.1000">
    <property type="entry name" value="HAD superfamily/HAD-like"/>
    <property type="match status" value="1"/>
</dbReference>
<name>A0A7M4DIW2_9MICO</name>
<keyword evidence="1" id="KW-0378">Hydrolase</keyword>
<dbReference type="Gene3D" id="1.10.150.240">
    <property type="entry name" value="Putative phosphatase, domain 2"/>
    <property type="match status" value="1"/>
</dbReference>
<dbReference type="AlphaFoldDB" id="A0A7M4DIW2"/>
<dbReference type="SUPFAM" id="SSF56784">
    <property type="entry name" value="HAD-like"/>
    <property type="match status" value="1"/>
</dbReference>
<accession>A0A7M4DIW2</accession>
<dbReference type="Pfam" id="PF00702">
    <property type="entry name" value="Hydrolase"/>
    <property type="match status" value="1"/>
</dbReference>
<dbReference type="EMBL" id="CACRYJ010000028">
    <property type="protein sequence ID" value="VZO36926.1"/>
    <property type="molecule type" value="Genomic_DNA"/>
</dbReference>